<evidence type="ECO:0000256" key="6">
    <source>
        <dbReference type="ARBA" id="ARBA00023163"/>
    </source>
</evidence>
<dbReference type="Pfam" id="PF26594">
    <property type="entry name" value="KH_NusA_2nd"/>
    <property type="match status" value="1"/>
</dbReference>
<dbReference type="EMBL" id="CP115667">
    <property type="protein sequence ID" value="WBW50676.1"/>
    <property type="molecule type" value="Genomic_DNA"/>
</dbReference>
<keyword evidence="1 7" id="KW-0806">Transcription termination</keyword>
<dbReference type="RefSeq" id="WP_271192201.1">
    <property type="nucleotide sequence ID" value="NZ_CP115667.1"/>
</dbReference>
<keyword evidence="6 7" id="KW-0804">Transcription</keyword>
<gene>
    <name evidence="7 10" type="primary">nusA</name>
    <name evidence="10" type="ORF">O6R05_03760</name>
</gene>
<comment type="function">
    <text evidence="7">Participates in both transcription termination and antitermination.</text>
</comment>
<organism evidence="10 11">
    <name type="scientific">Peptoniphilus equinus</name>
    <dbReference type="NCBI Taxonomy" id="3016343"/>
    <lineage>
        <taxon>Bacteria</taxon>
        <taxon>Bacillati</taxon>
        <taxon>Bacillota</taxon>
        <taxon>Tissierellia</taxon>
        <taxon>Tissierellales</taxon>
        <taxon>Peptoniphilaceae</taxon>
        <taxon>Peptoniphilus</taxon>
    </lineage>
</organism>
<dbReference type="CDD" id="cd22529">
    <property type="entry name" value="KH-II_NusA_rpt2"/>
    <property type="match status" value="1"/>
</dbReference>
<evidence type="ECO:0000256" key="8">
    <source>
        <dbReference type="SAM" id="MobiDB-lite"/>
    </source>
</evidence>
<dbReference type="PANTHER" id="PTHR22648">
    <property type="entry name" value="TRANSCRIPTION TERMINATION FACTOR NUSA"/>
    <property type="match status" value="1"/>
</dbReference>
<dbReference type="SUPFAM" id="SSF54814">
    <property type="entry name" value="Prokaryotic type KH domain (KH-domain type II)"/>
    <property type="match status" value="2"/>
</dbReference>
<dbReference type="InterPro" id="IPR030842">
    <property type="entry name" value="TF_NusA_bacterial"/>
</dbReference>
<dbReference type="PROSITE" id="PS50126">
    <property type="entry name" value="S1"/>
    <property type="match status" value="1"/>
</dbReference>
<evidence type="ECO:0000256" key="2">
    <source>
        <dbReference type="ARBA" id="ARBA00022490"/>
    </source>
</evidence>
<accession>A0ABY7QV73</accession>
<evidence type="ECO:0000313" key="10">
    <source>
        <dbReference type="EMBL" id="WBW50676.1"/>
    </source>
</evidence>
<dbReference type="Gene3D" id="3.30.1480.10">
    <property type="entry name" value="NusA, N-terminal domain"/>
    <property type="match status" value="1"/>
</dbReference>
<dbReference type="Gene3D" id="3.30.300.20">
    <property type="match status" value="2"/>
</dbReference>
<dbReference type="InterPro" id="IPR015946">
    <property type="entry name" value="KH_dom-like_a/b"/>
</dbReference>
<dbReference type="HAMAP" id="MF_00945_B">
    <property type="entry name" value="NusA_B"/>
    <property type="match status" value="1"/>
</dbReference>
<reference evidence="10 11" key="1">
    <citation type="submission" date="2023-01" db="EMBL/GenBank/DDBJ databases">
        <authorList>
            <person name="Lee S.H."/>
            <person name="Jung H.S."/>
            <person name="Yun J.U."/>
        </authorList>
    </citation>
    <scope>NUCLEOTIDE SEQUENCE [LARGE SCALE GENOMIC DNA]</scope>
    <source>
        <strain evidence="10 11">CBA3646</strain>
    </source>
</reference>
<dbReference type="InterPro" id="IPR013735">
    <property type="entry name" value="TF_NusA_N"/>
</dbReference>
<evidence type="ECO:0000256" key="7">
    <source>
        <dbReference type="HAMAP-Rule" id="MF_00945"/>
    </source>
</evidence>
<dbReference type="Proteomes" id="UP001210339">
    <property type="component" value="Chromosome"/>
</dbReference>
<evidence type="ECO:0000259" key="9">
    <source>
        <dbReference type="PROSITE" id="PS50126"/>
    </source>
</evidence>
<dbReference type="Pfam" id="PF00575">
    <property type="entry name" value="S1"/>
    <property type="match status" value="1"/>
</dbReference>
<feature type="domain" description="S1 motif" evidence="9">
    <location>
        <begin position="137"/>
        <end position="201"/>
    </location>
</feature>
<feature type="compositionally biased region" description="Acidic residues" evidence="8">
    <location>
        <begin position="387"/>
        <end position="398"/>
    </location>
</feature>
<dbReference type="SUPFAM" id="SSF69705">
    <property type="entry name" value="Transcription factor NusA, N-terminal domain"/>
    <property type="match status" value="1"/>
</dbReference>
<name>A0ABY7QV73_9FIRM</name>
<dbReference type="InterPro" id="IPR003029">
    <property type="entry name" value="S1_domain"/>
</dbReference>
<keyword evidence="11" id="KW-1185">Reference proteome</keyword>
<feature type="region of interest" description="Disordered" evidence="8">
    <location>
        <begin position="387"/>
        <end position="428"/>
    </location>
</feature>
<dbReference type="SMART" id="SM00316">
    <property type="entry name" value="S1"/>
    <property type="match status" value="1"/>
</dbReference>
<keyword evidence="4 7" id="KW-0694">RNA-binding</keyword>
<evidence type="ECO:0000256" key="5">
    <source>
        <dbReference type="ARBA" id="ARBA00023015"/>
    </source>
</evidence>
<keyword evidence="2 7" id="KW-0963">Cytoplasm</keyword>
<evidence type="ECO:0000256" key="4">
    <source>
        <dbReference type="ARBA" id="ARBA00022884"/>
    </source>
</evidence>
<dbReference type="InterPro" id="IPR036555">
    <property type="entry name" value="NusA_N_sf"/>
</dbReference>
<keyword evidence="3 7" id="KW-0889">Transcription antitermination</keyword>
<protein>
    <recommendedName>
        <fullName evidence="7">Transcription termination/antitermination protein NusA</fullName>
    </recommendedName>
</protein>
<dbReference type="InterPro" id="IPR058582">
    <property type="entry name" value="KH_NusA_2nd"/>
</dbReference>
<dbReference type="CDD" id="cd02134">
    <property type="entry name" value="KH-II_NusA_rpt1"/>
    <property type="match status" value="1"/>
</dbReference>
<evidence type="ECO:0000256" key="3">
    <source>
        <dbReference type="ARBA" id="ARBA00022814"/>
    </source>
</evidence>
<feature type="compositionally biased region" description="Acidic residues" evidence="8">
    <location>
        <begin position="413"/>
        <end position="428"/>
    </location>
</feature>
<dbReference type="Pfam" id="PF13184">
    <property type="entry name" value="KH_NusA_1st"/>
    <property type="match status" value="1"/>
</dbReference>
<evidence type="ECO:0000256" key="1">
    <source>
        <dbReference type="ARBA" id="ARBA00022472"/>
    </source>
</evidence>
<dbReference type="CDD" id="cd04455">
    <property type="entry name" value="S1_NusA"/>
    <property type="match status" value="1"/>
</dbReference>
<dbReference type="PROSITE" id="PS50084">
    <property type="entry name" value="KH_TYPE_1"/>
    <property type="match status" value="1"/>
</dbReference>
<evidence type="ECO:0000313" key="11">
    <source>
        <dbReference type="Proteomes" id="UP001210339"/>
    </source>
</evidence>
<dbReference type="SUPFAM" id="SSF50249">
    <property type="entry name" value="Nucleic acid-binding proteins"/>
    <property type="match status" value="1"/>
</dbReference>
<dbReference type="InterPro" id="IPR025249">
    <property type="entry name" value="TF_NusA_KH_1st"/>
</dbReference>
<feature type="compositionally biased region" description="Basic and acidic residues" evidence="8">
    <location>
        <begin position="399"/>
        <end position="412"/>
    </location>
</feature>
<comment type="subunit">
    <text evidence="7">Monomer. Binds directly to the core enzyme of the DNA-dependent RNA polymerase and to nascent RNA.</text>
</comment>
<keyword evidence="5 7" id="KW-0805">Transcription regulation</keyword>
<proteinExistence type="inferred from homology"/>
<dbReference type="Pfam" id="PF08529">
    <property type="entry name" value="NusA_N"/>
    <property type="match status" value="1"/>
</dbReference>
<dbReference type="NCBIfam" id="TIGR01953">
    <property type="entry name" value="NusA"/>
    <property type="match status" value="1"/>
</dbReference>
<comment type="similarity">
    <text evidence="7">Belongs to the NusA family.</text>
</comment>
<dbReference type="InterPro" id="IPR010213">
    <property type="entry name" value="TF_NusA"/>
</dbReference>
<dbReference type="InterPro" id="IPR009019">
    <property type="entry name" value="KH_sf_prok-type"/>
</dbReference>
<dbReference type="Gene3D" id="2.40.50.140">
    <property type="entry name" value="Nucleic acid-binding proteins"/>
    <property type="match status" value="1"/>
</dbReference>
<dbReference type="InterPro" id="IPR012340">
    <property type="entry name" value="NA-bd_OB-fold"/>
</dbReference>
<sequence length="428" mass="47884">MNQEFIQALDELEKEKGISKDVVFTALESALISSYKKNFSTGQSVQVDIDRDTGHIDLYAVKTIVADDDLVDDENEMALSQAKDIDPNYEVGDIYAKKVDPAKFGRIAAQTAKQVVIQRIKDAERDIIFNDYNDRENEIITGQVQRVSYGNVFFDLGKTEAILLPSEQIKGESYQQGDRYKLLLVEVKRTTKGPQIILSRSHPNLVKRLFELEVPEIAEGIVEIYSIAREAGSRTKIAVFSKEPDVDPLGACVGYKGSRVKAIVDELHNEKVDIVIYDKNIDTFIANALSPSKVEKVFADEREKSALVVVPDYQLSLAIGKEGQNARLAAKLTGWKIDIKSLSQFEAYLEDEGLDEEELYALYGYSSEYDNVQNIEEVLLQDAEPVLVDEDCEDDPTDDAMRSDLSDSIDTHDGDDEDNTEASAPDEE</sequence>
<comment type="subcellular location">
    <subcellularLocation>
        <location evidence="7">Cytoplasm</location>
    </subcellularLocation>
</comment>
<dbReference type="PANTHER" id="PTHR22648:SF0">
    <property type="entry name" value="TRANSCRIPTION TERMINATION_ANTITERMINATION PROTEIN NUSA"/>
    <property type="match status" value="1"/>
</dbReference>